<name>A0A4P9W0K8_9FUNG</name>
<gene>
    <name evidence="5" type="ORF">BDK51DRAFT_31918</name>
</gene>
<dbReference type="OrthoDB" id="5946976at2759"/>
<dbReference type="Gene3D" id="3.40.710.10">
    <property type="entry name" value="DD-peptidase/beta-lactamase superfamily"/>
    <property type="match status" value="1"/>
</dbReference>
<dbReference type="InterPro" id="IPR001466">
    <property type="entry name" value="Beta-lactam-related"/>
</dbReference>
<feature type="compositionally biased region" description="Basic and acidic residues" evidence="2">
    <location>
        <begin position="266"/>
        <end position="292"/>
    </location>
</feature>
<dbReference type="EMBL" id="KZ998850">
    <property type="protein sequence ID" value="RKO85681.1"/>
    <property type="molecule type" value="Genomic_DNA"/>
</dbReference>
<protein>
    <submittedName>
        <fullName evidence="5">Beta-lactamase/transpeptidase-like protein</fullName>
    </submittedName>
</protein>
<dbReference type="InterPro" id="IPR012338">
    <property type="entry name" value="Beta-lactam/transpept-like"/>
</dbReference>
<evidence type="ECO:0000313" key="6">
    <source>
        <dbReference type="Proteomes" id="UP000269721"/>
    </source>
</evidence>
<keyword evidence="6" id="KW-1185">Reference proteome</keyword>
<dbReference type="Proteomes" id="UP000269721">
    <property type="component" value="Unassembled WGS sequence"/>
</dbReference>
<sequence length="397" mass="43553">MAQRYLLPAADTLFEIGSCTKAFTSLVVGQVVEQGKLSWSTPVTTLHPASFKDPIAASQATLIDILSHQTGLACHDALFEFSNTTDDWLSRVRHLEPFTSFHSAFQYNNFMYMLAGDIAEALKAGILALLNMPNTIGTQEEMPGSLDHARSFDAKGNLIPYEMDGPLGQTSSEGGISTSANDVIQWLRALLGRGTLSGTQLVNDTTFEKLTSPHKTIEKPRTKGGHHSLMHTGGFHWNCGVGELPGLLSEVIAERLLFFENRQTSKRSDAAREEQRKGQERERRAAEERESSRLNGTSPSHPLDAYEGTYAHSAYGRIKITRPTPTSPNLHARVLNPGSKMGFDLAYWHLDGFAPVFDPSVNPLVTAVMGNFAFEMYPATGAVRACVVPGERFVREA</sequence>
<dbReference type="SUPFAM" id="SSF56601">
    <property type="entry name" value="beta-lactamase/transpeptidase-like"/>
    <property type="match status" value="1"/>
</dbReference>
<organism evidence="5 6">
    <name type="scientific">Blyttiomyces helicus</name>
    <dbReference type="NCBI Taxonomy" id="388810"/>
    <lineage>
        <taxon>Eukaryota</taxon>
        <taxon>Fungi</taxon>
        <taxon>Fungi incertae sedis</taxon>
        <taxon>Chytridiomycota</taxon>
        <taxon>Chytridiomycota incertae sedis</taxon>
        <taxon>Chytridiomycetes</taxon>
        <taxon>Chytridiomycetes incertae sedis</taxon>
        <taxon>Blyttiomyces</taxon>
    </lineage>
</organism>
<evidence type="ECO:0000256" key="1">
    <source>
        <dbReference type="ARBA" id="ARBA00038215"/>
    </source>
</evidence>
<feature type="domain" description="Beta-lactamase-related" evidence="3">
    <location>
        <begin position="10"/>
        <end position="207"/>
    </location>
</feature>
<reference evidence="6" key="1">
    <citation type="journal article" date="2018" name="Nat. Microbiol.">
        <title>Leveraging single-cell genomics to expand the fungal tree of life.</title>
        <authorList>
            <person name="Ahrendt S.R."/>
            <person name="Quandt C.A."/>
            <person name="Ciobanu D."/>
            <person name="Clum A."/>
            <person name="Salamov A."/>
            <person name="Andreopoulos B."/>
            <person name="Cheng J.F."/>
            <person name="Woyke T."/>
            <person name="Pelin A."/>
            <person name="Henrissat B."/>
            <person name="Reynolds N.K."/>
            <person name="Benny G.L."/>
            <person name="Smith M.E."/>
            <person name="James T.Y."/>
            <person name="Grigoriev I.V."/>
        </authorList>
    </citation>
    <scope>NUCLEOTIDE SEQUENCE [LARGE SCALE GENOMIC DNA]</scope>
</reference>
<evidence type="ECO:0000313" key="5">
    <source>
        <dbReference type="EMBL" id="RKO85681.1"/>
    </source>
</evidence>
<comment type="similarity">
    <text evidence="1">Belongs to the peptidase S12 family.</text>
</comment>
<dbReference type="PANTHER" id="PTHR46825">
    <property type="entry name" value="D-ALANYL-D-ALANINE-CARBOXYPEPTIDASE/ENDOPEPTIDASE AMPH"/>
    <property type="match status" value="1"/>
</dbReference>
<dbReference type="PANTHER" id="PTHR46825:SF15">
    <property type="entry name" value="BETA-LACTAMASE-RELATED DOMAIN-CONTAINING PROTEIN"/>
    <property type="match status" value="1"/>
</dbReference>
<dbReference type="Gene3D" id="2.40.128.600">
    <property type="match status" value="1"/>
</dbReference>
<evidence type="ECO:0000259" key="4">
    <source>
        <dbReference type="Pfam" id="PF11954"/>
    </source>
</evidence>
<evidence type="ECO:0000256" key="2">
    <source>
        <dbReference type="SAM" id="MobiDB-lite"/>
    </source>
</evidence>
<accession>A0A4P9W0K8</accession>
<proteinExistence type="inferred from homology"/>
<evidence type="ECO:0000259" key="3">
    <source>
        <dbReference type="Pfam" id="PF00144"/>
    </source>
</evidence>
<dbReference type="Pfam" id="PF11954">
    <property type="entry name" value="DUF3471"/>
    <property type="match status" value="1"/>
</dbReference>
<feature type="region of interest" description="Disordered" evidence="2">
    <location>
        <begin position="264"/>
        <end position="306"/>
    </location>
</feature>
<dbReference type="InterPro" id="IPR021860">
    <property type="entry name" value="Peptidase_S12_Pab87-rel_C"/>
</dbReference>
<dbReference type="Pfam" id="PF00144">
    <property type="entry name" value="Beta-lactamase"/>
    <property type="match status" value="1"/>
</dbReference>
<feature type="domain" description="Peptidase S12 Pab87-related C-terminal" evidence="4">
    <location>
        <begin position="295"/>
        <end position="383"/>
    </location>
</feature>
<dbReference type="InterPro" id="IPR050491">
    <property type="entry name" value="AmpC-like"/>
</dbReference>
<dbReference type="AlphaFoldDB" id="A0A4P9W0K8"/>